<keyword evidence="1" id="KW-0812">Transmembrane</keyword>
<keyword evidence="3" id="KW-1185">Reference proteome</keyword>
<name>A0A6I6STW4_9GAMM</name>
<dbReference type="RefSeq" id="WP_159554378.1">
    <property type="nucleotide sequence ID" value="NZ_CP035042.1"/>
</dbReference>
<proteinExistence type="predicted"/>
<reference evidence="2 3" key="1">
    <citation type="submission" date="2019-01" db="EMBL/GenBank/DDBJ databases">
        <title>Complete genome of a denitifying bacterium Halomons sp. BC-M4-5.</title>
        <authorList>
            <person name="Wang L."/>
            <person name="Shao Z."/>
        </authorList>
    </citation>
    <scope>NUCLEOTIDE SEQUENCE [LARGE SCALE GENOMIC DNA]</scope>
    <source>
        <strain evidence="2 3">BC-M4-5</strain>
    </source>
</reference>
<evidence type="ECO:0000256" key="1">
    <source>
        <dbReference type="SAM" id="Phobius"/>
    </source>
</evidence>
<keyword evidence="1" id="KW-0472">Membrane</keyword>
<evidence type="ECO:0000313" key="3">
    <source>
        <dbReference type="Proteomes" id="UP000464013"/>
    </source>
</evidence>
<sequence>MPATLAGIDTKRTVEGYIINEQGCLIFCDECWVVIGLQGWWLVISCAASWRGGSMNRIVGFVVVLLTLVFISECSAAAGKSYINPEYLGYGFSSVAVYVNNRGDVGGVA</sequence>
<gene>
    <name evidence="2" type="ORF">EKK97_19150</name>
</gene>
<keyword evidence="1" id="KW-1133">Transmembrane helix</keyword>
<dbReference type="AlphaFoldDB" id="A0A6I6STW4"/>
<accession>A0A6I6STW4</accession>
<evidence type="ECO:0000313" key="2">
    <source>
        <dbReference type="EMBL" id="QHC51287.1"/>
    </source>
</evidence>
<dbReference type="EMBL" id="CP035042">
    <property type="protein sequence ID" value="QHC51287.1"/>
    <property type="molecule type" value="Genomic_DNA"/>
</dbReference>
<feature type="transmembrane region" description="Helical" evidence="1">
    <location>
        <begin position="58"/>
        <end position="78"/>
    </location>
</feature>
<dbReference type="Proteomes" id="UP000464013">
    <property type="component" value="Chromosome"/>
</dbReference>
<protein>
    <submittedName>
        <fullName evidence="2">Uncharacterized protein</fullName>
    </submittedName>
</protein>
<organism evidence="2 3">
    <name type="scientific">Billgrantia tianxiuensis</name>
    <dbReference type="NCBI Taxonomy" id="2497861"/>
    <lineage>
        <taxon>Bacteria</taxon>
        <taxon>Pseudomonadati</taxon>
        <taxon>Pseudomonadota</taxon>
        <taxon>Gammaproteobacteria</taxon>
        <taxon>Oceanospirillales</taxon>
        <taxon>Halomonadaceae</taxon>
        <taxon>Billgrantia</taxon>
    </lineage>
</organism>
<dbReference type="KEGG" id="htx:EKK97_19150"/>